<dbReference type="EMBL" id="BAABRP010000001">
    <property type="protein sequence ID" value="GAA5511939.1"/>
    <property type="molecule type" value="Genomic_DNA"/>
</dbReference>
<keyword evidence="1" id="KW-0732">Signal</keyword>
<comment type="caution">
    <text evidence="2">The sequence shown here is derived from an EMBL/GenBank/DDBJ whole genome shotgun (WGS) entry which is preliminary data.</text>
</comment>
<dbReference type="Proteomes" id="UP001401887">
    <property type="component" value="Unassembled WGS sequence"/>
</dbReference>
<dbReference type="RefSeq" id="WP_345460802.1">
    <property type="nucleotide sequence ID" value="NZ_BAABRP010000001.1"/>
</dbReference>
<reference evidence="2 3" key="1">
    <citation type="submission" date="2024-02" db="EMBL/GenBank/DDBJ databases">
        <title>Deinococcus carri NBRC 110142.</title>
        <authorList>
            <person name="Ichikawa N."/>
            <person name="Katano-Makiyama Y."/>
            <person name="Hidaka K."/>
        </authorList>
    </citation>
    <scope>NUCLEOTIDE SEQUENCE [LARGE SCALE GENOMIC DNA]</scope>
    <source>
        <strain evidence="2 3">NBRC 110142</strain>
    </source>
</reference>
<name>A0ABP9W3K8_9DEIO</name>
<gene>
    <name evidence="2" type="ORF">Dcar01_00653</name>
</gene>
<evidence type="ECO:0000313" key="2">
    <source>
        <dbReference type="EMBL" id="GAA5511939.1"/>
    </source>
</evidence>
<protein>
    <submittedName>
        <fullName evidence="2">Uncharacterized protein</fullName>
    </submittedName>
</protein>
<proteinExistence type="predicted"/>
<keyword evidence="3" id="KW-1185">Reference proteome</keyword>
<sequence>MKPWLLPLLVSPPFVLSVALAGGAQPPALPKLGLNAATMGRVADIQTVPRVPRADGPSFFFPTHVRAILNRPGQHWRPQYDTDLPQAYVAIYPVAGLLAQYPERGEPWNVRTQIDTLKALNSGSLKPGEVGAWGLPYLPLWNAHQVTAGAVRTLETPALKGIRYLTLYSQEGGVRFPREAIFSTFQGLSRDGRFYITVQVPYAPASLPTRAELERTRTFEIAPYPGQSSGPVADAWRKKVDAYNLDLKRKLNAEDNAPALRTLDALVRSIRLTHP</sequence>
<evidence type="ECO:0000313" key="3">
    <source>
        <dbReference type="Proteomes" id="UP001401887"/>
    </source>
</evidence>
<evidence type="ECO:0000256" key="1">
    <source>
        <dbReference type="SAM" id="SignalP"/>
    </source>
</evidence>
<accession>A0ABP9W3K8</accession>
<organism evidence="2 3">
    <name type="scientific">Deinococcus carri</name>
    <dbReference type="NCBI Taxonomy" id="1211323"/>
    <lineage>
        <taxon>Bacteria</taxon>
        <taxon>Thermotogati</taxon>
        <taxon>Deinococcota</taxon>
        <taxon>Deinococci</taxon>
        <taxon>Deinococcales</taxon>
        <taxon>Deinococcaceae</taxon>
        <taxon>Deinococcus</taxon>
    </lineage>
</organism>
<feature type="chain" id="PRO_5046848409" evidence="1">
    <location>
        <begin position="22"/>
        <end position="275"/>
    </location>
</feature>
<feature type="signal peptide" evidence="1">
    <location>
        <begin position="1"/>
        <end position="21"/>
    </location>
</feature>